<dbReference type="GO" id="GO:0004850">
    <property type="term" value="F:uridine phosphorylase activity"/>
    <property type="evidence" value="ECO:0007669"/>
    <property type="project" value="UniProtKB-EC"/>
</dbReference>
<dbReference type="PANTHER" id="PTHR43691">
    <property type="entry name" value="URIDINE PHOSPHORYLASE"/>
    <property type="match status" value="1"/>
</dbReference>
<name>A0A9D9DHA1_9BACL</name>
<evidence type="ECO:0000256" key="3">
    <source>
        <dbReference type="ARBA" id="ARBA00022676"/>
    </source>
</evidence>
<dbReference type="Pfam" id="PF01048">
    <property type="entry name" value="PNP_UDP_1"/>
    <property type="match status" value="1"/>
</dbReference>
<dbReference type="GO" id="GO:0005829">
    <property type="term" value="C:cytosol"/>
    <property type="evidence" value="ECO:0007669"/>
    <property type="project" value="TreeGrafter"/>
</dbReference>
<evidence type="ECO:0000256" key="1">
    <source>
        <dbReference type="ARBA" id="ARBA00011888"/>
    </source>
</evidence>
<dbReference type="GO" id="GO:0004731">
    <property type="term" value="F:purine-nucleoside phosphorylase activity"/>
    <property type="evidence" value="ECO:0007669"/>
    <property type="project" value="InterPro"/>
</dbReference>
<evidence type="ECO:0000256" key="5">
    <source>
        <dbReference type="ARBA" id="ARBA00048447"/>
    </source>
</evidence>
<comment type="caution">
    <text evidence="7">The sequence shown here is derived from an EMBL/GenBank/DDBJ whole genome shotgun (WGS) entry which is preliminary data.</text>
</comment>
<protein>
    <recommendedName>
        <fullName evidence="2">Uridine phosphorylase</fullName>
        <ecNumber evidence="1">2.4.2.3</ecNumber>
    </recommendedName>
</protein>
<dbReference type="SUPFAM" id="SSF53167">
    <property type="entry name" value="Purine and uridine phosphorylases"/>
    <property type="match status" value="1"/>
</dbReference>
<reference evidence="7" key="1">
    <citation type="submission" date="2020-10" db="EMBL/GenBank/DDBJ databases">
        <authorList>
            <person name="Gilroy R."/>
        </authorList>
    </citation>
    <scope>NUCLEOTIDE SEQUENCE</scope>
    <source>
        <strain evidence="7">11159</strain>
    </source>
</reference>
<comment type="catalytic activity">
    <reaction evidence="5">
        <text>uridine + phosphate = alpha-D-ribose 1-phosphate + uracil</text>
        <dbReference type="Rhea" id="RHEA:24388"/>
        <dbReference type="ChEBI" id="CHEBI:16704"/>
        <dbReference type="ChEBI" id="CHEBI:17568"/>
        <dbReference type="ChEBI" id="CHEBI:43474"/>
        <dbReference type="ChEBI" id="CHEBI:57720"/>
        <dbReference type="EC" id="2.4.2.3"/>
    </reaction>
</comment>
<dbReference type="Proteomes" id="UP000823613">
    <property type="component" value="Unassembled WGS sequence"/>
</dbReference>
<evidence type="ECO:0000259" key="6">
    <source>
        <dbReference type="Pfam" id="PF01048"/>
    </source>
</evidence>
<dbReference type="CDD" id="cd09006">
    <property type="entry name" value="PNP_EcPNPI-like"/>
    <property type="match status" value="1"/>
</dbReference>
<dbReference type="AlphaFoldDB" id="A0A9D9DHA1"/>
<organism evidence="7 8">
    <name type="scientific">Candidatus Onthovivens merdipullorum</name>
    <dbReference type="NCBI Taxonomy" id="2840889"/>
    <lineage>
        <taxon>Bacteria</taxon>
        <taxon>Bacillati</taxon>
        <taxon>Bacillota</taxon>
        <taxon>Bacilli</taxon>
        <taxon>Bacillales</taxon>
        <taxon>Candidatus Onthovivens</taxon>
    </lineage>
</organism>
<dbReference type="EC" id="2.4.2.3" evidence="1"/>
<evidence type="ECO:0000256" key="2">
    <source>
        <dbReference type="ARBA" id="ARBA00021980"/>
    </source>
</evidence>
<evidence type="ECO:0000256" key="4">
    <source>
        <dbReference type="ARBA" id="ARBA00022679"/>
    </source>
</evidence>
<evidence type="ECO:0000313" key="8">
    <source>
        <dbReference type="Proteomes" id="UP000823613"/>
    </source>
</evidence>
<feature type="domain" description="Nucleoside phosphorylase" evidence="6">
    <location>
        <begin position="14"/>
        <end position="232"/>
    </location>
</feature>
<keyword evidence="4 7" id="KW-0808">Transferase</keyword>
<dbReference type="NCBIfam" id="TIGR00107">
    <property type="entry name" value="deoD"/>
    <property type="match status" value="1"/>
</dbReference>
<accession>A0A9D9DHA1</accession>
<evidence type="ECO:0000313" key="7">
    <source>
        <dbReference type="EMBL" id="MBO8427458.1"/>
    </source>
</evidence>
<dbReference type="PANTHER" id="PTHR43691:SF11">
    <property type="entry name" value="FI09636P-RELATED"/>
    <property type="match status" value="1"/>
</dbReference>
<dbReference type="GO" id="GO:0006218">
    <property type="term" value="P:uridine catabolic process"/>
    <property type="evidence" value="ECO:0007669"/>
    <property type="project" value="TreeGrafter"/>
</dbReference>
<dbReference type="Gene3D" id="3.40.50.1580">
    <property type="entry name" value="Nucleoside phosphorylase domain"/>
    <property type="match status" value="1"/>
</dbReference>
<proteinExistence type="predicted"/>
<gene>
    <name evidence="7" type="primary">deoD</name>
    <name evidence="7" type="ORF">IAC58_02725</name>
</gene>
<reference evidence="7" key="2">
    <citation type="journal article" date="2021" name="PeerJ">
        <title>Extensive microbial diversity within the chicken gut microbiome revealed by metagenomics and culture.</title>
        <authorList>
            <person name="Gilroy R."/>
            <person name="Ravi A."/>
            <person name="Getino M."/>
            <person name="Pursley I."/>
            <person name="Horton D.L."/>
            <person name="Alikhan N.F."/>
            <person name="Baker D."/>
            <person name="Gharbi K."/>
            <person name="Hall N."/>
            <person name="Watson M."/>
            <person name="Adriaenssens E.M."/>
            <person name="Foster-Nyarko E."/>
            <person name="Jarju S."/>
            <person name="Secka A."/>
            <person name="Antonio M."/>
            <person name="Oren A."/>
            <person name="Chaudhuri R.R."/>
            <person name="La Ragione R."/>
            <person name="Hildebrand F."/>
            <person name="Pallen M.J."/>
        </authorList>
    </citation>
    <scope>NUCLEOTIDE SEQUENCE</scope>
    <source>
        <strain evidence="7">11159</strain>
    </source>
</reference>
<dbReference type="NCBIfam" id="NF004489">
    <property type="entry name" value="PRK05819.1"/>
    <property type="match status" value="1"/>
</dbReference>
<dbReference type="InterPro" id="IPR004402">
    <property type="entry name" value="DeoD-type"/>
</dbReference>
<dbReference type="EMBL" id="JADIMY010000059">
    <property type="protein sequence ID" value="MBO8427458.1"/>
    <property type="molecule type" value="Genomic_DNA"/>
</dbReference>
<sequence length="235" mass="26226">MSTHIDNNAKFAKTVLMPGDPLRAKYIAENYLVDYKLVTSVRGILGYTGKTKDGKEISVMASGMGVPSIGIYSYELFNEYGVENIIRIGTCGSYQKEVHVGDVIITTSASSNSNYARQFDLKGGVLAPCSDFSLILKAYENSKKLGLNVHVGPIFSSDIFYDEDKEYYKKWQRLGILGVEMESYGLFINAMKLHKKALCILTVSDTFASDERELTQLERQTSLENMFKLALTMAE</sequence>
<dbReference type="InterPro" id="IPR000845">
    <property type="entry name" value="Nucleoside_phosphorylase_d"/>
</dbReference>
<dbReference type="InterPro" id="IPR035994">
    <property type="entry name" value="Nucleoside_phosphorylase_sf"/>
</dbReference>
<keyword evidence="3 7" id="KW-0328">Glycosyltransferase</keyword>